<reference evidence="1 2" key="1">
    <citation type="submission" date="2018-10" db="EMBL/GenBank/DDBJ databases">
        <title>Geobacillus stearothermophilus in processing lines of powdered infant formula.</title>
        <authorList>
            <person name="Rhee M.S."/>
            <person name="Choi I.-G."/>
            <person name="Cho T.J."/>
            <person name="Park B."/>
        </authorList>
    </citation>
    <scope>NUCLEOTIDE SEQUENCE [LARGE SCALE GENOMIC DNA]</scope>
    <source>
        <strain evidence="1 2">FHS-PPGT130</strain>
    </source>
</reference>
<dbReference type="AlphaFoldDB" id="A0A3L7DBA2"/>
<name>A0A3L7DBA2_GEOSE</name>
<proteinExistence type="predicted"/>
<comment type="caution">
    <text evidence="1">The sequence shown here is derived from an EMBL/GenBank/DDBJ whole genome shotgun (WGS) entry which is preliminary data.</text>
</comment>
<protein>
    <submittedName>
        <fullName evidence="1">Uncharacterized protein</fullName>
    </submittedName>
</protein>
<dbReference type="EMBL" id="RCTJ01000075">
    <property type="protein sequence ID" value="RLQ13041.1"/>
    <property type="molecule type" value="Genomic_DNA"/>
</dbReference>
<organism evidence="1 2">
    <name type="scientific">Geobacillus stearothermophilus</name>
    <name type="common">Bacillus stearothermophilus</name>
    <dbReference type="NCBI Taxonomy" id="1422"/>
    <lineage>
        <taxon>Bacteria</taxon>
        <taxon>Bacillati</taxon>
        <taxon>Bacillota</taxon>
        <taxon>Bacilli</taxon>
        <taxon>Bacillales</taxon>
        <taxon>Anoxybacillaceae</taxon>
        <taxon>Geobacillus</taxon>
    </lineage>
</organism>
<dbReference type="OrthoDB" id="9858326at2"/>
<gene>
    <name evidence="1" type="ORF">D9548_13920</name>
</gene>
<accession>A0A3L7DBA2</accession>
<evidence type="ECO:0000313" key="1">
    <source>
        <dbReference type="EMBL" id="RLQ13041.1"/>
    </source>
</evidence>
<evidence type="ECO:0000313" key="2">
    <source>
        <dbReference type="Proteomes" id="UP000266922"/>
    </source>
</evidence>
<sequence>MVPLFAYYRQENHNLMISCLPRRRPFHPVSGEFMVFAPVLRCWGFMYLSRKISHEEIGTLLIRLYHTAPHQRI</sequence>
<dbReference type="Proteomes" id="UP000266922">
    <property type="component" value="Unassembled WGS sequence"/>
</dbReference>